<evidence type="ECO:0000313" key="2">
    <source>
        <dbReference type="Proteomes" id="UP001204579"/>
    </source>
</evidence>
<dbReference type="RefSeq" id="WP_258336067.1">
    <property type="nucleotide sequence ID" value="NZ_JANRHJ010000014.1"/>
</dbReference>
<keyword evidence="2" id="KW-1185">Reference proteome</keyword>
<comment type="caution">
    <text evidence="1">The sequence shown here is derived from an EMBL/GenBank/DDBJ whole genome shotgun (WGS) entry which is preliminary data.</text>
</comment>
<accession>A0AAW5NAG6</accession>
<dbReference type="EMBL" id="JANRHJ010000014">
    <property type="protein sequence ID" value="MCR8874749.1"/>
    <property type="molecule type" value="Genomic_DNA"/>
</dbReference>
<dbReference type="Proteomes" id="UP001204579">
    <property type="component" value="Unassembled WGS sequence"/>
</dbReference>
<gene>
    <name evidence="1" type="ORF">NW209_12130</name>
</gene>
<sequence length="147" mass="16955">MKVTYYNYNFPFTETHQYWDITYHKKSGSEGLVKIVAEIKPSFSELLKFLKERRLVNSDDITTNMWGAYIAQTSNGKRFGEALATFCNTQFNFQLSAWGYSFSNAFAGGDTRCTDKAIKKIKKQLIEQHSTSLTRDFVEYLTNKGLL</sequence>
<reference evidence="1 2" key="1">
    <citation type="submission" date="2022-08" db="EMBL/GenBank/DDBJ databases">
        <authorList>
            <person name="Zeman M."/>
            <person name="Kubasova T."/>
        </authorList>
    </citation>
    <scope>NUCLEOTIDE SEQUENCE [LARGE SCALE GENOMIC DNA]</scope>
    <source>
        <strain evidence="1 2">ET62</strain>
    </source>
</reference>
<organism evidence="1 2">
    <name type="scientific">Phocaeicola barnesiae</name>
    <dbReference type="NCBI Taxonomy" id="376804"/>
    <lineage>
        <taxon>Bacteria</taxon>
        <taxon>Pseudomonadati</taxon>
        <taxon>Bacteroidota</taxon>
        <taxon>Bacteroidia</taxon>
        <taxon>Bacteroidales</taxon>
        <taxon>Bacteroidaceae</taxon>
        <taxon>Phocaeicola</taxon>
    </lineage>
</organism>
<protein>
    <submittedName>
        <fullName evidence="1">Uncharacterized protein</fullName>
    </submittedName>
</protein>
<proteinExistence type="predicted"/>
<dbReference type="AlphaFoldDB" id="A0AAW5NAG6"/>
<name>A0AAW5NAG6_9BACT</name>
<evidence type="ECO:0000313" key="1">
    <source>
        <dbReference type="EMBL" id="MCR8874749.1"/>
    </source>
</evidence>